<proteinExistence type="predicted"/>
<gene>
    <name evidence="1" type="ORF">ACA1_069070</name>
</gene>
<dbReference type="OrthoDB" id="187102at2759"/>
<dbReference type="GeneID" id="14924296"/>
<dbReference type="VEuPathDB" id="AmoebaDB:ACA1_069070"/>
<name>L8HEX5_ACACF</name>
<sequence length="275" mass="30078">MPPNELKFWPYKTGYTRTKLAHAQGAVAMVEWVSNGSHNYTGLFQGAPSGLIRLSLGGPPSLDPASPSMVPGIGLKFLRSGMEATNLFGLYALDGQSSFNFFEHDLTSHPPELGVNASYFVRKVRDVFATASAFPSMLGSSDFASFTTNGQAVQSPNFPFRLVFHPTAGYRLKLKGTAPTAQVLSVVAQALVPDTVLYEVHAQATPYSDALSPIGSLVLRSPCYTSAFGDKSLFMQHVRMEKDLALRPEWLAATQAIVRFQQSQGQYYYPDLPWN</sequence>
<keyword evidence="1" id="KW-0575">Peroxidase</keyword>
<dbReference type="GO" id="GO:0004601">
    <property type="term" value="F:peroxidase activity"/>
    <property type="evidence" value="ECO:0007669"/>
    <property type="project" value="UniProtKB-KW"/>
</dbReference>
<keyword evidence="1" id="KW-0560">Oxidoreductase</keyword>
<evidence type="ECO:0000313" key="2">
    <source>
        <dbReference type="Proteomes" id="UP000011083"/>
    </source>
</evidence>
<keyword evidence="2" id="KW-1185">Reference proteome</keyword>
<dbReference type="EMBL" id="KB007857">
    <property type="protein sequence ID" value="ELR23323.1"/>
    <property type="molecule type" value="Genomic_DNA"/>
</dbReference>
<dbReference type="OMA" id="HYRVASK"/>
<accession>L8HEX5</accession>
<dbReference type="Proteomes" id="UP000011083">
    <property type="component" value="Unassembled WGS sequence"/>
</dbReference>
<dbReference type="KEGG" id="acan:ACA1_069070"/>
<evidence type="ECO:0000313" key="1">
    <source>
        <dbReference type="EMBL" id="ELR23323.1"/>
    </source>
</evidence>
<dbReference type="AlphaFoldDB" id="L8HEX5"/>
<reference evidence="1 2" key="1">
    <citation type="journal article" date="2013" name="Genome Biol.">
        <title>Genome of Acanthamoeba castellanii highlights extensive lateral gene transfer and early evolution of tyrosine kinase signaling.</title>
        <authorList>
            <person name="Clarke M."/>
            <person name="Lohan A.J."/>
            <person name="Liu B."/>
            <person name="Lagkouvardos I."/>
            <person name="Roy S."/>
            <person name="Zafar N."/>
            <person name="Bertelli C."/>
            <person name="Schilde C."/>
            <person name="Kianianmomeni A."/>
            <person name="Burglin T.R."/>
            <person name="Frech C."/>
            <person name="Turcotte B."/>
            <person name="Kopec K.O."/>
            <person name="Synnott J.M."/>
            <person name="Choo C."/>
            <person name="Paponov I."/>
            <person name="Finkler A."/>
            <person name="Soon Heng Tan C."/>
            <person name="Hutchins A.P."/>
            <person name="Weinmeier T."/>
            <person name="Rattei T."/>
            <person name="Chu J.S."/>
            <person name="Gimenez G."/>
            <person name="Irimia M."/>
            <person name="Rigden D.J."/>
            <person name="Fitzpatrick D.A."/>
            <person name="Lorenzo-Morales J."/>
            <person name="Bateman A."/>
            <person name="Chiu C.H."/>
            <person name="Tang P."/>
            <person name="Hegemann P."/>
            <person name="Fromm H."/>
            <person name="Raoult D."/>
            <person name="Greub G."/>
            <person name="Miranda-Saavedra D."/>
            <person name="Chen N."/>
            <person name="Nash P."/>
            <person name="Ginger M.L."/>
            <person name="Horn M."/>
            <person name="Schaap P."/>
            <person name="Caler L."/>
            <person name="Loftus B."/>
        </authorList>
    </citation>
    <scope>NUCLEOTIDE SEQUENCE [LARGE SCALE GENOMIC DNA]</scope>
    <source>
        <strain evidence="1 2">Neff</strain>
    </source>
</reference>
<protein>
    <submittedName>
        <fullName evidence="1">Animal heme peroxidase family protein</fullName>
    </submittedName>
</protein>
<dbReference type="RefSeq" id="XP_004352851.1">
    <property type="nucleotide sequence ID" value="XM_004352799.1"/>
</dbReference>
<organism evidence="1 2">
    <name type="scientific">Acanthamoeba castellanii (strain ATCC 30010 / Neff)</name>
    <dbReference type="NCBI Taxonomy" id="1257118"/>
    <lineage>
        <taxon>Eukaryota</taxon>
        <taxon>Amoebozoa</taxon>
        <taxon>Discosea</taxon>
        <taxon>Longamoebia</taxon>
        <taxon>Centramoebida</taxon>
        <taxon>Acanthamoebidae</taxon>
        <taxon>Acanthamoeba</taxon>
    </lineage>
</organism>